<dbReference type="Proteomes" id="UP000015520">
    <property type="component" value="Unassembled WGS sequence"/>
</dbReference>
<dbReference type="PATRIC" id="fig|1172190.3.peg.149"/>
<keyword evidence="3" id="KW-1185">Reference proteome</keyword>
<organism evidence="2 3">
    <name type="scientific">Sulfurimonas hongkongensis</name>
    <dbReference type="NCBI Taxonomy" id="1172190"/>
    <lineage>
        <taxon>Bacteria</taxon>
        <taxon>Pseudomonadati</taxon>
        <taxon>Campylobacterota</taxon>
        <taxon>Epsilonproteobacteria</taxon>
        <taxon>Campylobacterales</taxon>
        <taxon>Sulfurimonadaceae</taxon>
        <taxon>Sulfurimonas</taxon>
    </lineage>
</organism>
<dbReference type="AlphaFoldDB" id="T0JH05"/>
<dbReference type="Pfam" id="PF13489">
    <property type="entry name" value="Methyltransf_23"/>
    <property type="match status" value="1"/>
</dbReference>
<evidence type="ECO:0000256" key="1">
    <source>
        <dbReference type="ARBA" id="ARBA00022679"/>
    </source>
</evidence>
<name>T0JH05_9BACT</name>
<proteinExistence type="predicted"/>
<dbReference type="OrthoDB" id="9791837at2"/>
<sequence length="197" mass="22075">MQHDNFKDKAKDWDNKSNTNTKTIGGAILERFALHSEMELLDFGTGTGLLGFEIAGHVKKVYGVDTSFSMLEELVAKNSSELSIEPVHQDIIKTPLQRSFDGLISSMTLHHIEDLHLFFSTIHSNIQDDGFIAIADLELEDGSFHSDNSGVFHFGFDTKKLRKIASNCGFKDIEISQVNKIKKPQQEYGVFLLTAIK</sequence>
<dbReference type="RefSeq" id="WP_021286438.1">
    <property type="nucleotide sequence ID" value="NZ_AUPZ01000002.1"/>
</dbReference>
<protein>
    <submittedName>
        <fullName evidence="2">Methyltransferase</fullName>
    </submittedName>
</protein>
<dbReference type="Gene3D" id="3.40.50.150">
    <property type="entry name" value="Vaccinia Virus protein VP39"/>
    <property type="match status" value="1"/>
</dbReference>
<evidence type="ECO:0000313" key="2">
    <source>
        <dbReference type="EMBL" id="EQB40360.1"/>
    </source>
</evidence>
<dbReference type="PANTHER" id="PTHR43861">
    <property type="entry name" value="TRANS-ACONITATE 2-METHYLTRANSFERASE-RELATED"/>
    <property type="match status" value="1"/>
</dbReference>
<gene>
    <name evidence="2" type="ORF">M947_00765</name>
</gene>
<dbReference type="GO" id="GO:0032259">
    <property type="term" value="P:methylation"/>
    <property type="evidence" value="ECO:0007669"/>
    <property type="project" value="UniProtKB-KW"/>
</dbReference>
<dbReference type="PANTHER" id="PTHR43861:SF3">
    <property type="entry name" value="PUTATIVE (AFU_ORTHOLOGUE AFUA_2G14390)-RELATED"/>
    <property type="match status" value="1"/>
</dbReference>
<dbReference type="SUPFAM" id="SSF53335">
    <property type="entry name" value="S-adenosyl-L-methionine-dependent methyltransferases"/>
    <property type="match status" value="1"/>
</dbReference>
<dbReference type="EMBL" id="AUPZ01000002">
    <property type="protein sequence ID" value="EQB40360.1"/>
    <property type="molecule type" value="Genomic_DNA"/>
</dbReference>
<dbReference type="GO" id="GO:0008168">
    <property type="term" value="F:methyltransferase activity"/>
    <property type="evidence" value="ECO:0007669"/>
    <property type="project" value="UniProtKB-KW"/>
</dbReference>
<accession>T0JH05</accession>
<evidence type="ECO:0000313" key="3">
    <source>
        <dbReference type="Proteomes" id="UP000015520"/>
    </source>
</evidence>
<dbReference type="STRING" id="1172190.M947_00765"/>
<dbReference type="eggNOG" id="COG4976">
    <property type="taxonomic scope" value="Bacteria"/>
</dbReference>
<keyword evidence="1 2" id="KW-0808">Transferase</keyword>
<dbReference type="CDD" id="cd02440">
    <property type="entry name" value="AdoMet_MTases"/>
    <property type="match status" value="1"/>
</dbReference>
<keyword evidence="2" id="KW-0489">Methyltransferase</keyword>
<dbReference type="InterPro" id="IPR029063">
    <property type="entry name" value="SAM-dependent_MTases_sf"/>
</dbReference>
<reference evidence="2 3" key="1">
    <citation type="submission" date="2013-07" db="EMBL/GenBank/DDBJ databases">
        <title>Sulfurimonas hongkongensis AST-10 Genome Sequencing.</title>
        <authorList>
            <person name="Cai L."/>
            <person name="Zhang T."/>
        </authorList>
    </citation>
    <scope>NUCLEOTIDE SEQUENCE [LARGE SCALE GENOMIC DNA]</scope>
    <source>
        <strain evidence="2 3">AST-10</strain>
    </source>
</reference>
<comment type="caution">
    <text evidence="2">The sequence shown here is derived from an EMBL/GenBank/DDBJ whole genome shotgun (WGS) entry which is preliminary data.</text>
</comment>